<proteinExistence type="predicted"/>
<feature type="compositionally biased region" description="Polar residues" evidence="1">
    <location>
        <begin position="31"/>
        <end position="41"/>
    </location>
</feature>
<dbReference type="AlphaFoldDB" id="A0A645J646"/>
<sequence>MQVLFTGAPVTFARSLFVQRVGEECEHIEQPQATPYPQRQCTRGRAPGQQAEP</sequence>
<name>A0A645J646_9ZZZZ</name>
<reference evidence="2" key="1">
    <citation type="submission" date="2019-08" db="EMBL/GenBank/DDBJ databases">
        <authorList>
            <person name="Kucharzyk K."/>
            <person name="Murdoch R.W."/>
            <person name="Higgins S."/>
            <person name="Loffler F."/>
        </authorList>
    </citation>
    <scope>NUCLEOTIDE SEQUENCE</scope>
</reference>
<accession>A0A645J646</accession>
<gene>
    <name evidence="2" type="ORF">SDC9_206809</name>
</gene>
<protein>
    <submittedName>
        <fullName evidence="2">Uncharacterized protein</fullName>
    </submittedName>
</protein>
<evidence type="ECO:0000256" key="1">
    <source>
        <dbReference type="SAM" id="MobiDB-lite"/>
    </source>
</evidence>
<comment type="caution">
    <text evidence="2">The sequence shown here is derived from an EMBL/GenBank/DDBJ whole genome shotgun (WGS) entry which is preliminary data.</text>
</comment>
<dbReference type="EMBL" id="VSSQ01132684">
    <property type="protein sequence ID" value="MPN59091.1"/>
    <property type="molecule type" value="Genomic_DNA"/>
</dbReference>
<feature type="region of interest" description="Disordered" evidence="1">
    <location>
        <begin position="29"/>
        <end position="53"/>
    </location>
</feature>
<organism evidence="2">
    <name type="scientific">bioreactor metagenome</name>
    <dbReference type="NCBI Taxonomy" id="1076179"/>
    <lineage>
        <taxon>unclassified sequences</taxon>
        <taxon>metagenomes</taxon>
        <taxon>ecological metagenomes</taxon>
    </lineage>
</organism>
<evidence type="ECO:0000313" key="2">
    <source>
        <dbReference type="EMBL" id="MPN59091.1"/>
    </source>
</evidence>